<organism evidence="1 2">
    <name type="scientific">Laodelphax striatellus</name>
    <name type="common">Small brown planthopper</name>
    <name type="synonym">Delphax striatella</name>
    <dbReference type="NCBI Taxonomy" id="195883"/>
    <lineage>
        <taxon>Eukaryota</taxon>
        <taxon>Metazoa</taxon>
        <taxon>Ecdysozoa</taxon>
        <taxon>Arthropoda</taxon>
        <taxon>Hexapoda</taxon>
        <taxon>Insecta</taxon>
        <taxon>Pterygota</taxon>
        <taxon>Neoptera</taxon>
        <taxon>Paraneoptera</taxon>
        <taxon>Hemiptera</taxon>
        <taxon>Auchenorrhyncha</taxon>
        <taxon>Fulgoroidea</taxon>
        <taxon>Delphacidae</taxon>
        <taxon>Criomorphinae</taxon>
        <taxon>Laodelphax</taxon>
    </lineage>
</organism>
<evidence type="ECO:0000313" key="1">
    <source>
        <dbReference type="EMBL" id="RZF33729.1"/>
    </source>
</evidence>
<keyword evidence="2" id="KW-1185">Reference proteome</keyword>
<proteinExistence type="predicted"/>
<dbReference type="Proteomes" id="UP000291343">
    <property type="component" value="Unassembled WGS sequence"/>
</dbReference>
<comment type="caution">
    <text evidence="1">The sequence shown here is derived from an EMBL/GenBank/DDBJ whole genome shotgun (WGS) entry which is preliminary data.</text>
</comment>
<accession>A0A482WJN6</accession>
<protein>
    <submittedName>
        <fullName evidence="1">Uncharacterized protein</fullName>
    </submittedName>
</protein>
<gene>
    <name evidence="1" type="ORF">LSTR_LSTR017511</name>
</gene>
<dbReference type="AlphaFoldDB" id="A0A482WJN6"/>
<dbReference type="EMBL" id="QKKF02033559">
    <property type="protein sequence ID" value="RZF33729.1"/>
    <property type="molecule type" value="Genomic_DNA"/>
</dbReference>
<name>A0A482WJN6_LAOST</name>
<dbReference type="OrthoDB" id="765884at2759"/>
<sequence length="74" mass="8318">MRIAKACIALGDATAAENAISQAKEVSDDSSITQQESQLKQLKNIYDEIDKAGAKKDFRKLVRNYHVVQRVRLQ</sequence>
<dbReference type="InParanoid" id="A0A482WJN6"/>
<evidence type="ECO:0000313" key="2">
    <source>
        <dbReference type="Proteomes" id="UP000291343"/>
    </source>
</evidence>
<dbReference type="SMR" id="A0A482WJN6"/>
<reference evidence="1 2" key="1">
    <citation type="journal article" date="2017" name="Gigascience">
        <title>Genome sequence of the small brown planthopper, Laodelphax striatellus.</title>
        <authorList>
            <person name="Zhu J."/>
            <person name="Jiang F."/>
            <person name="Wang X."/>
            <person name="Yang P."/>
            <person name="Bao Y."/>
            <person name="Zhao W."/>
            <person name="Wang W."/>
            <person name="Lu H."/>
            <person name="Wang Q."/>
            <person name="Cui N."/>
            <person name="Li J."/>
            <person name="Chen X."/>
            <person name="Luo L."/>
            <person name="Yu J."/>
            <person name="Kang L."/>
            <person name="Cui F."/>
        </authorList>
    </citation>
    <scope>NUCLEOTIDE SEQUENCE [LARGE SCALE GENOMIC DNA]</scope>
    <source>
        <strain evidence="1">Lst14</strain>
    </source>
</reference>